<dbReference type="GO" id="GO:0005886">
    <property type="term" value="C:plasma membrane"/>
    <property type="evidence" value="ECO:0007669"/>
    <property type="project" value="UniProtKB-SubCell"/>
</dbReference>
<feature type="modified residue" description="FMN phosphoryl threonine" evidence="6">
    <location>
        <position position="183"/>
    </location>
</feature>
<dbReference type="PANTHER" id="PTHR36118:SF1">
    <property type="entry name" value="ION-TRANSLOCATING OXIDOREDUCTASE COMPLEX SUBUNIT G"/>
    <property type="match status" value="1"/>
</dbReference>
<dbReference type="InterPro" id="IPR007329">
    <property type="entry name" value="FMN-bd"/>
</dbReference>
<accession>A0A1I1EI52</accession>
<protein>
    <recommendedName>
        <fullName evidence="6">Ion-translocating oxidoreductase complex subunit G</fullName>
        <ecNumber evidence="6">7.-.-.-</ecNumber>
    </recommendedName>
    <alternativeName>
        <fullName evidence="6">Rnf electron transport complex subunit G</fullName>
    </alternativeName>
</protein>
<gene>
    <name evidence="6" type="primary">rnfG</name>
    <name evidence="8" type="ORF">SAMN05660443_0504</name>
</gene>
<dbReference type="InterPro" id="IPR010209">
    <property type="entry name" value="Ion_transpt_RnfG/RsxG"/>
</dbReference>
<comment type="function">
    <text evidence="6">Part of a membrane-bound complex that couples electron transfer with translocation of ions across the membrane.</text>
</comment>
<dbReference type="RefSeq" id="WP_091958650.1">
    <property type="nucleotide sequence ID" value="NZ_FOLH01000001.1"/>
</dbReference>
<dbReference type="STRING" id="1122252.SAMN05660443_0504"/>
<feature type="domain" description="FMN-binding" evidence="7">
    <location>
        <begin position="108"/>
        <end position="200"/>
    </location>
</feature>
<dbReference type="EMBL" id="FOLH01000001">
    <property type="protein sequence ID" value="SFB84623.1"/>
    <property type="molecule type" value="Genomic_DNA"/>
</dbReference>
<evidence type="ECO:0000256" key="1">
    <source>
        <dbReference type="ARBA" id="ARBA00022448"/>
    </source>
</evidence>
<keyword evidence="9" id="KW-1185">Reference proteome</keyword>
<dbReference type="PIRSF" id="PIRSF006091">
    <property type="entry name" value="E_trnsport_RnfG"/>
    <property type="match status" value="1"/>
</dbReference>
<name>A0A1I1EI52_9GAMM</name>
<evidence type="ECO:0000256" key="4">
    <source>
        <dbReference type="ARBA" id="ARBA00022643"/>
    </source>
</evidence>
<keyword evidence="6" id="KW-1278">Translocase</keyword>
<keyword evidence="4 6" id="KW-0288">FMN</keyword>
<reference evidence="8 9" key="1">
    <citation type="submission" date="2016-10" db="EMBL/GenBank/DDBJ databases">
        <authorList>
            <person name="de Groot N.N."/>
        </authorList>
    </citation>
    <scope>NUCLEOTIDE SEQUENCE [LARGE SCALE GENOMIC DNA]</scope>
    <source>
        <strain evidence="8 9">DSM 18438</strain>
    </source>
</reference>
<keyword evidence="6" id="KW-0997">Cell inner membrane</keyword>
<comment type="subunit">
    <text evidence="6">The complex is composed of six subunits: RnfA, RnfB, RnfC, RnfD, RnfE and RnfG.</text>
</comment>
<dbReference type="GO" id="GO:0022900">
    <property type="term" value="P:electron transport chain"/>
    <property type="evidence" value="ECO:0007669"/>
    <property type="project" value="UniProtKB-UniRule"/>
</dbReference>
<evidence type="ECO:0000256" key="6">
    <source>
        <dbReference type="HAMAP-Rule" id="MF_00479"/>
    </source>
</evidence>
<keyword evidence="3 6" id="KW-0285">Flavoprotein</keyword>
<dbReference type="HAMAP" id="MF_00479">
    <property type="entry name" value="RsxG_RnfG"/>
    <property type="match status" value="1"/>
</dbReference>
<comment type="similarity">
    <text evidence="6">Belongs to the RnfG family.</text>
</comment>
<keyword evidence="1 6" id="KW-0813">Transport</keyword>
<comment type="cofactor">
    <cofactor evidence="6">
        <name>FMN</name>
        <dbReference type="ChEBI" id="CHEBI:58210"/>
    </cofactor>
</comment>
<keyword evidence="6" id="KW-1003">Cell membrane</keyword>
<dbReference type="GO" id="GO:0009055">
    <property type="term" value="F:electron transfer activity"/>
    <property type="evidence" value="ECO:0007669"/>
    <property type="project" value="InterPro"/>
</dbReference>
<evidence type="ECO:0000256" key="2">
    <source>
        <dbReference type="ARBA" id="ARBA00022553"/>
    </source>
</evidence>
<evidence type="ECO:0000256" key="5">
    <source>
        <dbReference type="ARBA" id="ARBA00022982"/>
    </source>
</evidence>
<keyword evidence="6" id="KW-0812">Transmembrane</keyword>
<dbReference type="NCBIfam" id="NF002519">
    <property type="entry name" value="PRK01908.1"/>
    <property type="match status" value="1"/>
</dbReference>
<evidence type="ECO:0000313" key="8">
    <source>
        <dbReference type="EMBL" id="SFB84623.1"/>
    </source>
</evidence>
<evidence type="ECO:0000313" key="9">
    <source>
        <dbReference type="Proteomes" id="UP000199058"/>
    </source>
</evidence>
<sequence length="222" mass="24474">MSNQAPSLAYSLKRSVVGLVLFALVTAGAVSLTQVLTAERISHNRAEAAARLLFELAPPQEGYQLNIDQPLLLLAAPELGHSSPFAAHLAYQQEEPTLLLVPVIAPDGYTGKIELLVALHLDGHIQGVRVAHHLETPGLGDKIEVQKSNWIHNFVGRDLNNPEPEGWTVKKEGGEFDQFTGATITPRAVVRAVKRSLIWYQENQYQLTPQIERHAQDSLEDQ</sequence>
<evidence type="ECO:0000259" key="7">
    <source>
        <dbReference type="SMART" id="SM00900"/>
    </source>
</evidence>
<dbReference type="SMART" id="SM00900">
    <property type="entry name" value="FMN_bind"/>
    <property type="match status" value="1"/>
</dbReference>
<dbReference type="NCBIfam" id="TIGR01947">
    <property type="entry name" value="rnfG"/>
    <property type="match status" value="1"/>
</dbReference>
<keyword evidence="6" id="KW-0472">Membrane</keyword>
<proteinExistence type="inferred from homology"/>
<dbReference type="Pfam" id="PF04205">
    <property type="entry name" value="FMN_bind"/>
    <property type="match status" value="1"/>
</dbReference>
<dbReference type="PANTHER" id="PTHR36118">
    <property type="entry name" value="ION-TRANSLOCATING OXIDOREDUCTASE COMPLEX SUBUNIT G"/>
    <property type="match status" value="1"/>
</dbReference>
<keyword evidence="2 6" id="KW-0597">Phosphoprotein</keyword>
<dbReference type="AlphaFoldDB" id="A0A1I1EI52"/>
<dbReference type="OrthoDB" id="9784165at2"/>
<dbReference type="EC" id="7.-.-.-" evidence="6"/>
<dbReference type="GO" id="GO:0010181">
    <property type="term" value="F:FMN binding"/>
    <property type="evidence" value="ECO:0007669"/>
    <property type="project" value="InterPro"/>
</dbReference>
<organism evidence="8 9">
    <name type="scientific">Marinospirillum celere</name>
    <dbReference type="NCBI Taxonomy" id="1122252"/>
    <lineage>
        <taxon>Bacteria</taxon>
        <taxon>Pseudomonadati</taxon>
        <taxon>Pseudomonadota</taxon>
        <taxon>Gammaproteobacteria</taxon>
        <taxon>Oceanospirillales</taxon>
        <taxon>Oceanospirillaceae</taxon>
        <taxon>Marinospirillum</taxon>
    </lineage>
</organism>
<evidence type="ECO:0000256" key="3">
    <source>
        <dbReference type="ARBA" id="ARBA00022630"/>
    </source>
</evidence>
<comment type="subcellular location">
    <subcellularLocation>
        <location evidence="6">Cell inner membrane</location>
        <topology evidence="6">Single-pass membrane protein</topology>
    </subcellularLocation>
</comment>
<dbReference type="Proteomes" id="UP000199058">
    <property type="component" value="Unassembled WGS sequence"/>
</dbReference>
<keyword evidence="5 6" id="KW-0249">Electron transport</keyword>
<keyword evidence="6" id="KW-1133">Transmembrane helix</keyword>